<name>A0A284QVK1_ARMOS</name>
<dbReference type="PANTHER" id="PTHR13304:SF0">
    <property type="entry name" value="GLYCOSYLPHOSPHATIDYLINOSITOL ANCHOR ATTACHMENT 1 PROTEIN"/>
    <property type="match status" value="1"/>
</dbReference>
<feature type="transmembrane region" description="Helical" evidence="1">
    <location>
        <begin position="503"/>
        <end position="526"/>
    </location>
</feature>
<evidence type="ECO:0008006" key="4">
    <source>
        <dbReference type="Google" id="ProtNLM"/>
    </source>
</evidence>
<dbReference type="AlphaFoldDB" id="A0A284QVK1"/>
<feature type="transmembrane region" description="Helical" evidence="1">
    <location>
        <begin position="475"/>
        <end position="497"/>
    </location>
</feature>
<feature type="transmembrane region" description="Helical" evidence="1">
    <location>
        <begin position="621"/>
        <end position="644"/>
    </location>
</feature>
<feature type="transmembrane region" description="Helical" evidence="1">
    <location>
        <begin position="588"/>
        <end position="609"/>
    </location>
</feature>
<dbReference type="Pfam" id="PF04114">
    <property type="entry name" value="Gaa1"/>
    <property type="match status" value="1"/>
</dbReference>
<feature type="transmembrane region" description="Helical" evidence="1">
    <location>
        <begin position="560"/>
        <end position="576"/>
    </location>
</feature>
<dbReference type="PANTHER" id="PTHR13304">
    <property type="entry name" value="GLYCOSYLPHOSPHATIDYLINOSITOL ANCHOR ATTACHMENT 1 PROTEIN"/>
    <property type="match status" value="1"/>
</dbReference>
<evidence type="ECO:0000256" key="1">
    <source>
        <dbReference type="SAM" id="Phobius"/>
    </source>
</evidence>
<keyword evidence="1" id="KW-1133">Transmembrane helix</keyword>
<keyword evidence="1" id="KW-0812">Transmembrane</keyword>
<proteinExistence type="predicted"/>
<organism evidence="2 3">
    <name type="scientific">Armillaria ostoyae</name>
    <name type="common">Armillaria root rot fungus</name>
    <dbReference type="NCBI Taxonomy" id="47428"/>
    <lineage>
        <taxon>Eukaryota</taxon>
        <taxon>Fungi</taxon>
        <taxon>Dikarya</taxon>
        <taxon>Basidiomycota</taxon>
        <taxon>Agaricomycotina</taxon>
        <taxon>Agaricomycetes</taxon>
        <taxon>Agaricomycetidae</taxon>
        <taxon>Agaricales</taxon>
        <taxon>Marasmiineae</taxon>
        <taxon>Physalacriaceae</taxon>
        <taxon>Armillaria</taxon>
    </lineage>
</organism>
<dbReference type="Proteomes" id="UP000219338">
    <property type="component" value="Unassembled WGS sequence"/>
</dbReference>
<evidence type="ECO:0000313" key="3">
    <source>
        <dbReference type="Proteomes" id="UP000219338"/>
    </source>
</evidence>
<accession>A0A284QVK1</accession>
<reference evidence="3" key="1">
    <citation type="journal article" date="2017" name="Nat. Ecol. Evol.">
        <title>Genome expansion and lineage-specific genetic innovations in the forest pathogenic fungi Armillaria.</title>
        <authorList>
            <person name="Sipos G."/>
            <person name="Prasanna A.N."/>
            <person name="Walter M.C."/>
            <person name="O'Connor E."/>
            <person name="Balint B."/>
            <person name="Krizsan K."/>
            <person name="Kiss B."/>
            <person name="Hess J."/>
            <person name="Varga T."/>
            <person name="Slot J."/>
            <person name="Riley R."/>
            <person name="Boka B."/>
            <person name="Rigling D."/>
            <person name="Barry K."/>
            <person name="Lee J."/>
            <person name="Mihaltcheva S."/>
            <person name="LaButti K."/>
            <person name="Lipzen A."/>
            <person name="Waldron R."/>
            <person name="Moloney N.M."/>
            <person name="Sperisen C."/>
            <person name="Kredics L."/>
            <person name="Vagvoelgyi C."/>
            <person name="Patrignani A."/>
            <person name="Fitzpatrick D."/>
            <person name="Nagy I."/>
            <person name="Doyle S."/>
            <person name="Anderson J.B."/>
            <person name="Grigoriev I.V."/>
            <person name="Gueldener U."/>
            <person name="Muensterkoetter M."/>
            <person name="Nagy L.G."/>
        </authorList>
    </citation>
    <scope>NUCLEOTIDE SEQUENCE [LARGE SCALE GENOMIC DNA]</scope>
    <source>
        <strain evidence="3">C18/9</strain>
    </source>
</reference>
<dbReference type="STRING" id="47428.A0A284QVK1"/>
<dbReference type="Gene3D" id="3.40.630.10">
    <property type="entry name" value="Zn peptidases"/>
    <property type="match status" value="1"/>
</dbReference>
<dbReference type="EMBL" id="FUEG01000002">
    <property type="protein sequence ID" value="SJL00508.1"/>
    <property type="molecule type" value="Genomic_DNA"/>
</dbReference>
<feature type="transmembrane region" description="Helical" evidence="1">
    <location>
        <begin position="431"/>
        <end position="454"/>
    </location>
</feature>
<gene>
    <name evidence="2" type="ORF">ARMOST_03821</name>
</gene>
<dbReference type="OrthoDB" id="445301at2759"/>
<evidence type="ECO:0000313" key="2">
    <source>
        <dbReference type="EMBL" id="SJL00508.1"/>
    </source>
</evidence>
<dbReference type="GO" id="GO:0042765">
    <property type="term" value="C:GPI-anchor transamidase complex"/>
    <property type="evidence" value="ECO:0007669"/>
    <property type="project" value="InterPro"/>
</dbReference>
<protein>
    <recommendedName>
        <fullName evidence="4">Gaa1-domain-containing protein</fullName>
    </recommendedName>
</protein>
<feature type="transmembrane region" description="Helical" evidence="1">
    <location>
        <begin position="45"/>
        <end position="64"/>
    </location>
</feature>
<dbReference type="InterPro" id="IPR007246">
    <property type="entry name" value="Gaa1"/>
</dbReference>
<keyword evidence="1" id="KW-0472">Membrane</keyword>
<dbReference type="OMA" id="MAIALWM"/>
<sequence>MSDPPFWQRKLTAIKSRLFPGGDANLTRLRRRQALIAAMGRRLPLLRILLFVAGYLWMLAIPALPGRGTYIDENALLPGQVNTNWNWAEVHAADRYLDHIEQLRDGNATSEQRAQYFAEEFKKLGIAASTQNYTFSTVFGDSSGTNAYAIMSAPRSPGVEAMVISSSWLSRTGEGDGSLNLRGVSTVLALAGFLRQYSFWAKDLIFVISDDYLEGMQAWLSAYHGVSQSSTVLFHILISLSNSILVDLHTNDLDLSSGVIWTALNVDYPGHSFSHLGIFHEGLNGRLPNQDLLNSFKRISKYSGGVPVILYDYMDHQEFPDQYDLLPSWIPASVRQHPDVKGYLYRFKNVLRHGRYQARGIGSGVHALFHQFRIDAFTIFALPATGPHGFHAIGRIIESTLRTTNNLLERLHASFFFYIMTDPDHFLKIGLYLPSAILISIAMMFTGLSLWVEAGWTTSGDEKSTVKKWMRRKRPVLHVLAIMISTHLLGATMFYLVNTKLFFRSWICPVAVMLMTAILPIYAMFIPPASPSDASLSVVLKALNLCFASTVISITAVLNFSFAASMAILLGIPLSISPTSSRRREPRIVYYIAYALFGLGWLVLCPEGVRKAVWDWETLGVWFGPFLSIVIAPLVLQAGVVCILA</sequence>
<keyword evidence="3" id="KW-1185">Reference proteome</keyword>
<dbReference type="GO" id="GO:0016255">
    <property type="term" value="P:attachment of GPI anchor to protein"/>
    <property type="evidence" value="ECO:0007669"/>
    <property type="project" value="TreeGrafter"/>
</dbReference>